<dbReference type="PANTHER" id="PTHR11079">
    <property type="entry name" value="CYTOSINE DEAMINASE FAMILY MEMBER"/>
    <property type="match status" value="1"/>
</dbReference>
<evidence type="ECO:0000259" key="8">
    <source>
        <dbReference type="PROSITE" id="PS51747"/>
    </source>
</evidence>
<evidence type="ECO:0000256" key="2">
    <source>
        <dbReference type="ARBA" id="ARBA00022694"/>
    </source>
</evidence>
<protein>
    <recommendedName>
        <fullName evidence="7">tRNA-specific adenosine deaminase</fullName>
        <ecNumber evidence="7">3.5.4.33</ecNumber>
    </recommendedName>
</protein>
<comment type="catalytic activity">
    <reaction evidence="6 7">
        <text>adenosine(34) in tRNA + H2O + H(+) = inosine(34) in tRNA + NH4(+)</text>
        <dbReference type="Rhea" id="RHEA:43168"/>
        <dbReference type="Rhea" id="RHEA-COMP:10373"/>
        <dbReference type="Rhea" id="RHEA-COMP:10374"/>
        <dbReference type="ChEBI" id="CHEBI:15377"/>
        <dbReference type="ChEBI" id="CHEBI:15378"/>
        <dbReference type="ChEBI" id="CHEBI:28938"/>
        <dbReference type="ChEBI" id="CHEBI:74411"/>
        <dbReference type="ChEBI" id="CHEBI:82852"/>
        <dbReference type="EC" id="3.5.4.33"/>
    </reaction>
</comment>
<dbReference type="Proteomes" id="UP000886111">
    <property type="component" value="Unassembled WGS sequence"/>
</dbReference>
<evidence type="ECO:0000256" key="1">
    <source>
        <dbReference type="ARBA" id="ARBA00011738"/>
    </source>
</evidence>
<dbReference type="PANTHER" id="PTHR11079:SF202">
    <property type="entry name" value="TRNA-SPECIFIC ADENOSINE DEAMINASE"/>
    <property type="match status" value="1"/>
</dbReference>
<evidence type="ECO:0000256" key="3">
    <source>
        <dbReference type="ARBA" id="ARBA00022723"/>
    </source>
</evidence>
<dbReference type="AlphaFoldDB" id="A0A7V5LJ31"/>
<comment type="subunit">
    <text evidence="1 7">Homodimer.</text>
</comment>
<feature type="binding site" evidence="7">
    <location>
        <position position="84"/>
    </location>
    <ligand>
        <name>Zn(2+)</name>
        <dbReference type="ChEBI" id="CHEBI:29105"/>
        <note>catalytic</note>
    </ligand>
</feature>
<name>A0A7V5LJ31_CALAY</name>
<accession>A0A7V5LJ31</accession>
<dbReference type="InterPro" id="IPR058535">
    <property type="entry name" value="MafB19-deam"/>
</dbReference>
<evidence type="ECO:0000256" key="7">
    <source>
        <dbReference type="HAMAP-Rule" id="MF_00972"/>
    </source>
</evidence>
<dbReference type="InterPro" id="IPR016193">
    <property type="entry name" value="Cytidine_deaminase-like"/>
</dbReference>
<comment type="cofactor">
    <cofactor evidence="7">
        <name>Zn(2+)</name>
        <dbReference type="ChEBI" id="CHEBI:29105"/>
    </cofactor>
    <text evidence="7">Binds 1 zinc ion per subunit.</text>
</comment>
<evidence type="ECO:0000256" key="5">
    <source>
        <dbReference type="ARBA" id="ARBA00022833"/>
    </source>
</evidence>
<reference evidence="9" key="1">
    <citation type="journal article" date="2020" name="mSystems">
        <title>Genome- and Community-Level Interaction Insights into Carbon Utilization and Element Cycling Functions of Hydrothermarchaeota in Hydrothermal Sediment.</title>
        <authorList>
            <person name="Zhou Z."/>
            <person name="Liu Y."/>
            <person name="Xu W."/>
            <person name="Pan J."/>
            <person name="Luo Z.H."/>
            <person name="Li M."/>
        </authorList>
    </citation>
    <scope>NUCLEOTIDE SEQUENCE [LARGE SCALE GENOMIC DNA]</scope>
    <source>
        <strain evidence="9">HyVt-76</strain>
    </source>
</reference>
<comment type="function">
    <text evidence="7">Catalyzes the deamination of adenosine to inosine at the wobble position 34 of tRNA(Arg2).</text>
</comment>
<dbReference type="GO" id="GO:0008270">
    <property type="term" value="F:zinc ion binding"/>
    <property type="evidence" value="ECO:0007669"/>
    <property type="project" value="UniProtKB-UniRule"/>
</dbReference>
<dbReference type="EC" id="3.5.4.33" evidence="7"/>
<dbReference type="CDD" id="cd01285">
    <property type="entry name" value="nucleoside_deaminase"/>
    <property type="match status" value="1"/>
</dbReference>
<comment type="caution">
    <text evidence="9">The sequence shown here is derived from an EMBL/GenBank/DDBJ whole genome shotgun (WGS) entry which is preliminary data.</text>
</comment>
<dbReference type="Pfam" id="PF14437">
    <property type="entry name" value="MafB19-deam"/>
    <property type="match status" value="1"/>
</dbReference>
<dbReference type="EMBL" id="DRTD01000596">
    <property type="protein sequence ID" value="HHE55703.1"/>
    <property type="molecule type" value="Genomic_DNA"/>
</dbReference>
<evidence type="ECO:0000256" key="4">
    <source>
        <dbReference type="ARBA" id="ARBA00022801"/>
    </source>
</evidence>
<dbReference type="InterPro" id="IPR002125">
    <property type="entry name" value="CMP_dCMP_dom"/>
</dbReference>
<evidence type="ECO:0000256" key="6">
    <source>
        <dbReference type="ARBA" id="ARBA00048045"/>
    </source>
</evidence>
<keyword evidence="4 7" id="KW-0378">Hydrolase</keyword>
<sequence length="158" mass="17679">MQFDDMYFMREAIREGRKALKSGDVPVGAVVVLNNRIIGRGHNQVELLKDPTAHAEMIAITSACATIGEKWLYDATLYVTVEPCSMCAGASVLARLKRLVYGVQDIKTGAHSSLFNLLNDPRLNHQIEVTPGVARDECAALMMEFFQQLRQKNQQKNR</sequence>
<keyword evidence="5 7" id="KW-0862">Zinc</keyword>
<organism evidence="9">
    <name type="scientific">Caldithrix abyssi</name>
    <dbReference type="NCBI Taxonomy" id="187145"/>
    <lineage>
        <taxon>Bacteria</taxon>
        <taxon>Pseudomonadati</taxon>
        <taxon>Calditrichota</taxon>
        <taxon>Calditrichia</taxon>
        <taxon>Calditrichales</taxon>
        <taxon>Calditrichaceae</taxon>
        <taxon>Caldithrix</taxon>
    </lineage>
</organism>
<proteinExistence type="inferred from homology"/>
<feature type="domain" description="CMP/dCMP-type deaminase" evidence="8">
    <location>
        <begin position="3"/>
        <end position="114"/>
    </location>
</feature>
<feature type="active site" description="Proton donor" evidence="7">
    <location>
        <position position="56"/>
    </location>
</feature>
<dbReference type="SUPFAM" id="SSF53927">
    <property type="entry name" value="Cytidine deaminase-like"/>
    <property type="match status" value="1"/>
</dbReference>
<dbReference type="InterPro" id="IPR028883">
    <property type="entry name" value="tRNA_aden_deaminase"/>
</dbReference>
<dbReference type="Gene3D" id="3.40.140.10">
    <property type="entry name" value="Cytidine Deaminase, domain 2"/>
    <property type="match status" value="1"/>
</dbReference>
<keyword evidence="2 7" id="KW-0819">tRNA processing</keyword>
<gene>
    <name evidence="7 9" type="primary">tadA</name>
    <name evidence="9" type="ORF">ENL21_07965</name>
</gene>
<dbReference type="NCBIfam" id="NF008113">
    <property type="entry name" value="PRK10860.1"/>
    <property type="match status" value="1"/>
</dbReference>
<dbReference type="GO" id="GO:0002100">
    <property type="term" value="P:tRNA wobble adenosine to inosine editing"/>
    <property type="evidence" value="ECO:0007669"/>
    <property type="project" value="UniProtKB-UniRule"/>
</dbReference>
<feature type="binding site" evidence="7">
    <location>
        <position position="54"/>
    </location>
    <ligand>
        <name>Zn(2+)</name>
        <dbReference type="ChEBI" id="CHEBI:29105"/>
        <note>catalytic</note>
    </ligand>
</feature>
<dbReference type="GO" id="GO:0052717">
    <property type="term" value="F:tRNA-specific adenosine-34 deaminase activity"/>
    <property type="evidence" value="ECO:0007669"/>
    <property type="project" value="UniProtKB-UniRule"/>
</dbReference>
<evidence type="ECO:0000313" key="9">
    <source>
        <dbReference type="EMBL" id="HHE55703.1"/>
    </source>
</evidence>
<dbReference type="HAMAP" id="MF_00972">
    <property type="entry name" value="tRNA_aden_deaminase"/>
    <property type="match status" value="1"/>
</dbReference>
<comment type="similarity">
    <text evidence="7">Belongs to the cytidine and deoxycytidylate deaminase family.</text>
</comment>
<keyword evidence="3 7" id="KW-0479">Metal-binding</keyword>
<feature type="binding site" evidence="7">
    <location>
        <position position="87"/>
    </location>
    <ligand>
        <name>Zn(2+)</name>
        <dbReference type="ChEBI" id="CHEBI:29105"/>
        <note>catalytic</note>
    </ligand>
</feature>
<dbReference type="PROSITE" id="PS51747">
    <property type="entry name" value="CYT_DCMP_DEAMINASES_2"/>
    <property type="match status" value="1"/>
</dbReference>
<dbReference type="FunFam" id="3.40.140.10:FF:000005">
    <property type="entry name" value="tRNA-specific adenosine deaminase"/>
    <property type="match status" value="1"/>
</dbReference>